<evidence type="ECO:0000313" key="4">
    <source>
        <dbReference type="Proteomes" id="UP000429607"/>
    </source>
</evidence>
<dbReference type="EMBL" id="QXFV01003372">
    <property type="protein sequence ID" value="KAE8977361.1"/>
    <property type="molecule type" value="Genomic_DNA"/>
</dbReference>
<dbReference type="OrthoDB" id="114543at2759"/>
<reference evidence="4 6" key="1">
    <citation type="submission" date="2018-09" db="EMBL/GenBank/DDBJ databases">
        <title>Genomic investigation of the strawberry pathogen Phytophthora fragariae indicates pathogenicity is determined by transcriptional variation in three key races.</title>
        <authorList>
            <person name="Adams T.M."/>
            <person name="Armitage A.D."/>
            <person name="Sobczyk M.K."/>
            <person name="Bates H.J."/>
            <person name="Dunwell J.M."/>
            <person name="Nellist C.F."/>
            <person name="Harrison R.J."/>
        </authorList>
    </citation>
    <scope>NUCLEOTIDE SEQUENCE [LARGE SCALE GENOMIC DNA]</scope>
    <source>
        <strain evidence="2 4">SCRP249</strain>
        <strain evidence="1 6">SCRP324</strain>
        <strain evidence="3 5">SCRP333</strain>
    </source>
</reference>
<protein>
    <submittedName>
        <fullName evidence="2">Uncharacterized protein</fullName>
    </submittedName>
</protein>
<dbReference type="Proteomes" id="UP000434957">
    <property type="component" value="Unassembled WGS sequence"/>
</dbReference>
<keyword evidence="5" id="KW-1185">Reference proteome</keyword>
<evidence type="ECO:0000313" key="3">
    <source>
        <dbReference type="EMBL" id="KAE9286191.1"/>
    </source>
</evidence>
<dbReference type="Proteomes" id="UP000429607">
    <property type="component" value="Unassembled WGS sequence"/>
</dbReference>
<gene>
    <name evidence="2" type="ORF">PR001_g25151</name>
    <name evidence="1" type="ORF">PR002_g25257</name>
    <name evidence="3" type="ORF">PR003_g26384</name>
</gene>
<evidence type="ECO:0000313" key="6">
    <source>
        <dbReference type="Proteomes" id="UP000435112"/>
    </source>
</evidence>
<comment type="caution">
    <text evidence="2">The sequence shown here is derived from an EMBL/GenBank/DDBJ whole genome shotgun (WGS) entry which is preliminary data.</text>
</comment>
<evidence type="ECO:0000313" key="2">
    <source>
        <dbReference type="EMBL" id="KAE8977361.1"/>
    </source>
</evidence>
<evidence type="ECO:0000313" key="5">
    <source>
        <dbReference type="Proteomes" id="UP000434957"/>
    </source>
</evidence>
<sequence>MPAACYGLGKPGLVSSDHWKSFRLHLGNEFEDGVFSRDIDAFFNFIRSEGVGLDYVELFKVYQNKSMWSSAQTSRSRATCPSAPVMFYNDYKEDAKPGAVVQVAVDHACVFAVACGTATSQASASAEEEEGQEEQGLQ</sequence>
<dbReference type="Proteomes" id="UP000435112">
    <property type="component" value="Unassembled WGS sequence"/>
</dbReference>
<dbReference type="EMBL" id="QXFU01003290">
    <property type="protein sequence ID" value="KAE8976648.1"/>
    <property type="molecule type" value="Genomic_DNA"/>
</dbReference>
<organism evidence="2 4">
    <name type="scientific">Phytophthora rubi</name>
    <dbReference type="NCBI Taxonomy" id="129364"/>
    <lineage>
        <taxon>Eukaryota</taxon>
        <taxon>Sar</taxon>
        <taxon>Stramenopiles</taxon>
        <taxon>Oomycota</taxon>
        <taxon>Peronosporomycetes</taxon>
        <taxon>Peronosporales</taxon>
        <taxon>Peronosporaceae</taxon>
        <taxon>Phytophthora</taxon>
    </lineage>
</organism>
<evidence type="ECO:0000313" key="1">
    <source>
        <dbReference type="EMBL" id="KAE8976648.1"/>
    </source>
</evidence>
<dbReference type="EMBL" id="QXFT01003400">
    <property type="protein sequence ID" value="KAE9286191.1"/>
    <property type="molecule type" value="Genomic_DNA"/>
</dbReference>
<accession>A0A6A3I5E8</accession>
<name>A0A6A3I5E8_9STRA</name>
<proteinExistence type="predicted"/>
<dbReference type="AlphaFoldDB" id="A0A6A3I5E8"/>